<feature type="transmembrane region" description="Helical" evidence="3">
    <location>
        <begin position="108"/>
        <end position="132"/>
    </location>
</feature>
<dbReference type="Gene3D" id="1.20.120.1760">
    <property type="match status" value="1"/>
</dbReference>
<name>A0ABX9KIS5_9FUSO</name>
<organism evidence="4 5">
    <name type="scientific">Psychrilyobacter piezotolerans</name>
    <dbReference type="NCBI Taxonomy" id="2293438"/>
    <lineage>
        <taxon>Bacteria</taxon>
        <taxon>Fusobacteriati</taxon>
        <taxon>Fusobacteriota</taxon>
        <taxon>Fusobacteriia</taxon>
        <taxon>Fusobacteriales</taxon>
        <taxon>Fusobacteriaceae</taxon>
        <taxon>Psychrilyobacter</taxon>
    </lineage>
</organism>
<dbReference type="RefSeq" id="WP_114641552.1">
    <property type="nucleotide sequence ID" value="NZ_JAACIO010000005.1"/>
</dbReference>
<keyword evidence="1 2" id="KW-0808">Transferase</keyword>
<evidence type="ECO:0000313" key="4">
    <source>
        <dbReference type="EMBL" id="REI42174.1"/>
    </source>
</evidence>
<feature type="transmembrane region" description="Helical" evidence="3">
    <location>
        <begin position="153"/>
        <end position="179"/>
    </location>
</feature>
<keyword evidence="3" id="KW-0812">Transmembrane</keyword>
<comment type="caution">
    <text evidence="4">The sequence shown here is derived from an EMBL/GenBank/DDBJ whole genome shotgun (WGS) entry which is preliminary data.</text>
</comment>
<feature type="transmembrane region" description="Helical" evidence="3">
    <location>
        <begin position="48"/>
        <end position="67"/>
    </location>
</feature>
<dbReference type="PROSITE" id="PS00379">
    <property type="entry name" value="CDP_ALCOHOL_P_TRANSF"/>
    <property type="match status" value="1"/>
</dbReference>
<comment type="similarity">
    <text evidence="2">Belongs to the CDP-alcohol phosphatidyltransferase class-I family.</text>
</comment>
<reference evidence="4 5" key="1">
    <citation type="submission" date="2018-08" db="EMBL/GenBank/DDBJ databases">
        <title>Draft genome sequence of Psychrilyobacter sp. strain SD5 isolated from Black Sea water.</title>
        <authorList>
            <person name="Yadav S."/>
            <person name="Villanueva L."/>
            <person name="Damste J.S.S."/>
        </authorList>
    </citation>
    <scope>NUCLEOTIDE SEQUENCE [LARGE SCALE GENOMIC DNA]</scope>
    <source>
        <strain evidence="4 5">SD5</strain>
    </source>
</reference>
<evidence type="ECO:0000256" key="2">
    <source>
        <dbReference type="RuleBase" id="RU003750"/>
    </source>
</evidence>
<dbReference type="InterPro" id="IPR000462">
    <property type="entry name" value="CDP-OH_P_trans"/>
</dbReference>
<dbReference type="Proteomes" id="UP000263486">
    <property type="component" value="Unassembled WGS sequence"/>
</dbReference>
<dbReference type="InterPro" id="IPR043130">
    <property type="entry name" value="CDP-OH_PTrfase_TM_dom"/>
</dbReference>
<dbReference type="EMBL" id="QUAJ01000005">
    <property type="protein sequence ID" value="REI42174.1"/>
    <property type="molecule type" value="Genomic_DNA"/>
</dbReference>
<evidence type="ECO:0000313" key="5">
    <source>
        <dbReference type="Proteomes" id="UP000263486"/>
    </source>
</evidence>
<evidence type="ECO:0000256" key="3">
    <source>
        <dbReference type="SAM" id="Phobius"/>
    </source>
</evidence>
<gene>
    <name evidence="4" type="ORF">DYH56_03890</name>
</gene>
<proteinExistence type="inferred from homology"/>
<keyword evidence="3" id="KW-1133">Transmembrane helix</keyword>
<dbReference type="InterPro" id="IPR048254">
    <property type="entry name" value="CDP_ALCOHOL_P_TRANSF_CS"/>
</dbReference>
<accession>A0ABX9KIS5</accession>
<keyword evidence="5" id="KW-1185">Reference proteome</keyword>
<feature type="transmembrane region" description="Helical" evidence="3">
    <location>
        <begin position="79"/>
        <end position="102"/>
    </location>
</feature>
<protein>
    <submittedName>
        <fullName evidence="4">CDP-alcohol phosphatidyltransferase family protein</fullName>
    </submittedName>
</protein>
<sequence>MLDTHGRKFVQPIIKYLADRCIRAGLSANQVTIIALLLGLSVPLSIHLGYSLVGAILLWVSGLLDAVDGTIARLKGSNLFGALMDITFDRIVEIGIILVLAVKYPENNFLFLLLASSIIISMTIFLTVGTLSTKISEKSFYYQPGLAERTEGFIFFTGMILFPQYLKIIVIIFILIIIFTAGQRMAEARKILK</sequence>
<evidence type="ECO:0000256" key="1">
    <source>
        <dbReference type="ARBA" id="ARBA00022679"/>
    </source>
</evidence>
<keyword evidence="3" id="KW-0472">Membrane</keyword>
<dbReference type="Pfam" id="PF01066">
    <property type="entry name" value="CDP-OH_P_transf"/>
    <property type="match status" value="1"/>
</dbReference>